<reference evidence="1" key="1">
    <citation type="submission" date="2022-09" db="EMBL/GenBank/DDBJ databases">
        <title>Aureispira anguillicida sp. nov., isolated from Leptocephalus of Japanese eel Anguilla japonica.</title>
        <authorList>
            <person name="Yuasa K."/>
            <person name="Mekata T."/>
            <person name="Ikunari K."/>
        </authorList>
    </citation>
    <scope>NUCLEOTIDE SEQUENCE</scope>
    <source>
        <strain evidence="1">EL160426</strain>
    </source>
</reference>
<protein>
    <submittedName>
        <fullName evidence="1">Uncharacterized protein</fullName>
    </submittedName>
</protein>
<name>A0A916DVZ8_9BACT</name>
<dbReference type="KEGG" id="aup:AsAng_0057130"/>
<accession>A0A916DVZ8</accession>
<dbReference type="Proteomes" id="UP001060919">
    <property type="component" value="Chromosome"/>
</dbReference>
<proteinExistence type="predicted"/>
<gene>
    <name evidence="1" type="ORF">AsAng_0057130</name>
</gene>
<dbReference type="AlphaFoldDB" id="A0A916DVZ8"/>
<evidence type="ECO:0000313" key="2">
    <source>
        <dbReference type="Proteomes" id="UP001060919"/>
    </source>
</evidence>
<sequence length="51" mass="6070">MINIKLKQYLGKINCCFEGIIQFHMAKKKPNKHLQIKPLKTKKEFKTAHIF</sequence>
<dbReference type="EMBL" id="AP026867">
    <property type="protein sequence ID" value="BDS14931.1"/>
    <property type="molecule type" value="Genomic_DNA"/>
</dbReference>
<keyword evidence="2" id="KW-1185">Reference proteome</keyword>
<organism evidence="1 2">
    <name type="scientific">Aureispira anguillae</name>
    <dbReference type="NCBI Taxonomy" id="2864201"/>
    <lineage>
        <taxon>Bacteria</taxon>
        <taxon>Pseudomonadati</taxon>
        <taxon>Bacteroidota</taxon>
        <taxon>Saprospiria</taxon>
        <taxon>Saprospirales</taxon>
        <taxon>Saprospiraceae</taxon>
        <taxon>Aureispira</taxon>
    </lineage>
</organism>
<evidence type="ECO:0000313" key="1">
    <source>
        <dbReference type="EMBL" id="BDS14931.1"/>
    </source>
</evidence>